<organism evidence="13 14">
    <name type="scientific">Schistosoma mekongi</name>
    <name type="common">Parasitic worm</name>
    <dbReference type="NCBI Taxonomy" id="38744"/>
    <lineage>
        <taxon>Eukaryota</taxon>
        <taxon>Metazoa</taxon>
        <taxon>Spiralia</taxon>
        <taxon>Lophotrochozoa</taxon>
        <taxon>Platyhelminthes</taxon>
        <taxon>Trematoda</taxon>
        <taxon>Digenea</taxon>
        <taxon>Strigeidida</taxon>
        <taxon>Schistosomatoidea</taxon>
        <taxon>Schistosomatidae</taxon>
        <taxon>Schistosoma</taxon>
    </lineage>
</organism>
<dbReference type="PANTHER" id="PTHR11636">
    <property type="entry name" value="POU DOMAIN"/>
    <property type="match status" value="1"/>
</dbReference>
<gene>
    <name evidence="13" type="ORF">MN116_006154</name>
</gene>
<dbReference type="FunFam" id="1.10.260.40:FF:000007">
    <property type="entry name" value="POU domain protein"/>
    <property type="match status" value="1"/>
</dbReference>
<name>A0AAE1ZCA7_SCHME</name>
<evidence type="ECO:0000256" key="6">
    <source>
        <dbReference type="ARBA" id="ARBA00023242"/>
    </source>
</evidence>
<dbReference type="GO" id="GO:0005634">
    <property type="term" value="C:nucleus"/>
    <property type="evidence" value="ECO:0007669"/>
    <property type="project" value="UniProtKB-SubCell"/>
</dbReference>
<keyword evidence="6 7" id="KW-0539">Nucleus</keyword>
<dbReference type="PROSITE" id="PS50071">
    <property type="entry name" value="HOMEOBOX_2"/>
    <property type="match status" value="1"/>
</dbReference>
<dbReference type="Proteomes" id="UP001292079">
    <property type="component" value="Unassembled WGS sequence"/>
</dbReference>
<keyword evidence="4 7" id="KW-0371">Homeobox</keyword>
<protein>
    <recommendedName>
        <fullName evidence="9">POU domain protein</fullName>
    </recommendedName>
</protein>
<dbReference type="Pfam" id="PF00157">
    <property type="entry name" value="Pou"/>
    <property type="match status" value="1"/>
</dbReference>
<evidence type="ECO:0000256" key="9">
    <source>
        <dbReference type="RuleBase" id="RU361194"/>
    </source>
</evidence>
<evidence type="ECO:0000313" key="14">
    <source>
        <dbReference type="Proteomes" id="UP001292079"/>
    </source>
</evidence>
<dbReference type="Gene3D" id="1.10.10.60">
    <property type="entry name" value="Homeodomain-like"/>
    <property type="match status" value="1"/>
</dbReference>
<dbReference type="PROSITE" id="PS51179">
    <property type="entry name" value="POU_3"/>
    <property type="match status" value="1"/>
</dbReference>
<evidence type="ECO:0000259" key="11">
    <source>
        <dbReference type="PROSITE" id="PS50071"/>
    </source>
</evidence>
<reference evidence="13" key="2">
    <citation type="journal article" date="2023" name="Infect Dis Poverty">
        <title>Chromosome-scale genome of the human blood fluke Schistosoma mekongi and its implications for public health.</title>
        <authorList>
            <person name="Zhou M."/>
            <person name="Xu L."/>
            <person name="Xu D."/>
            <person name="Chen W."/>
            <person name="Khan J."/>
            <person name="Hu Y."/>
            <person name="Huang H."/>
            <person name="Wei H."/>
            <person name="Zhang Y."/>
            <person name="Chusongsang P."/>
            <person name="Tanasarnprasert K."/>
            <person name="Hu X."/>
            <person name="Limpanont Y."/>
            <person name="Lv Z."/>
        </authorList>
    </citation>
    <scope>NUCLEOTIDE SEQUENCE</scope>
    <source>
        <strain evidence="13">LV_2022a</strain>
    </source>
</reference>
<keyword evidence="14" id="KW-1185">Reference proteome</keyword>
<dbReference type="InterPro" id="IPR010982">
    <property type="entry name" value="Lambda_DNA-bd_dom_sf"/>
</dbReference>
<feature type="domain" description="POU-specific" evidence="12">
    <location>
        <begin position="803"/>
        <end position="880"/>
    </location>
</feature>
<accession>A0AAE1ZCA7</accession>
<dbReference type="SUPFAM" id="SSF46689">
    <property type="entry name" value="Homeodomain-like"/>
    <property type="match status" value="1"/>
</dbReference>
<dbReference type="PRINTS" id="PR00028">
    <property type="entry name" value="POUDOMAIN"/>
</dbReference>
<feature type="compositionally biased region" description="Low complexity" evidence="10">
    <location>
        <begin position="443"/>
        <end position="471"/>
    </location>
</feature>
<dbReference type="InterPro" id="IPR001356">
    <property type="entry name" value="HD"/>
</dbReference>
<dbReference type="PROSITE" id="PS00035">
    <property type="entry name" value="POU_1"/>
    <property type="match status" value="1"/>
</dbReference>
<dbReference type="Gene3D" id="1.10.260.40">
    <property type="entry name" value="lambda repressor-like DNA-binding domains"/>
    <property type="match status" value="1"/>
</dbReference>
<dbReference type="SUPFAM" id="SSF47413">
    <property type="entry name" value="lambda repressor-like DNA-binding domains"/>
    <property type="match status" value="1"/>
</dbReference>
<dbReference type="AlphaFoldDB" id="A0AAE1ZCA7"/>
<dbReference type="InterPro" id="IPR009057">
    <property type="entry name" value="Homeodomain-like_sf"/>
</dbReference>
<dbReference type="PANTHER" id="PTHR11636:SF70">
    <property type="entry name" value="INHIBITORY POU PROTEIN"/>
    <property type="match status" value="1"/>
</dbReference>
<dbReference type="SMART" id="SM00352">
    <property type="entry name" value="POU"/>
    <property type="match status" value="1"/>
</dbReference>
<dbReference type="GO" id="GO:0000978">
    <property type="term" value="F:RNA polymerase II cis-regulatory region sequence-specific DNA binding"/>
    <property type="evidence" value="ECO:0007669"/>
    <property type="project" value="TreeGrafter"/>
</dbReference>
<dbReference type="InterPro" id="IPR013847">
    <property type="entry name" value="POU"/>
</dbReference>
<feature type="domain" description="Homeobox" evidence="11">
    <location>
        <begin position="897"/>
        <end position="957"/>
    </location>
</feature>
<evidence type="ECO:0000313" key="13">
    <source>
        <dbReference type="EMBL" id="KAK4470617.1"/>
    </source>
</evidence>
<proteinExistence type="inferred from homology"/>
<evidence type="ECO:0000256" key="4">
    <source>
        <dbReference type="ARBA" id="ARBA00023155"/>
    </source>
</evidence>
<dbReference type="EMBL" id="JALJAT010000004">
    <property type="protein sequence ID" value="KAK4470617.1"/>
    <property type="molecule type" value="Genomic_DNA"/>
</dbReference>
<dbReference type="GO" id="GO:0000981">
    <property type="term" value="F:DNA-binding transcription factor activity, RNA polymerase II-specific"/>
    <property type="evidence" value="ECO:0007669"/>
    <property type="project" value="InterPro"/>
</dbReference>
<evidence type="ECO:0000256" key="5">
    <source>
        <dbReference type="ARBA" id="ARBA00023163"/>
    </source>
</evidence>
<reference evidence="13" key="1">
    <citation type="submission" date="2022-04" db="EMBL/GenBank/DDBJ databases">
        <authorList>
            <person name="Xu L."/>
            <person name="Lv Z."/>
        </authorList>
    </citation>
    <scope>NUCLEOTIDE SEQUENCE</scope>
    <source>
        <strain evidence="13">LV_2022a</strain>
    </source>
</reference>
<dbReference type="Pfam" id="PF00046">
    <property type="entry name" value="Homeodomain"/>
    <property type="match status" value="1"/>
</dbReference>
<evidence type="ECO:0000259" key="12">
    <source>
        <dbReference type="PROSITE" id="PS51179"/>
    </source>
</evidence>
<evidence type="ECO:0000256" key="7">
    <source>
        <dbReference type="PROSITE-ProRule" id="PRU00108"/>
    </source>
</evidence>
<evidence type="ECO:0000256" key="1">
    <source>
        <dbReference type="ARBA" id="ARBA00004123"/>
    </source>
</evidence>
<evidence type="ECO:0000256" key="3">
    <source>
        <dbReference type="ARBA" id="ARBA00023125"/>
    </source>
</evidence>
<keyword evidence="5 9" id="KW-0804">Transcription</keyword>
<dbReference type="SMART" id="SM00389">
    <property type="entry name" value="HOX"/>
    <property type="match status" value="1"/>
</dbReference>
<dbReference type="InterPro" id="IPR000327">
    <property type="entry name" value="POU_dom"/>
</dbReference>
<feature type="region of interest" description="Disordered" evidence="10">
    <location>
        <begin position="443"/>
        <end position="509"/>
    </location>
</feature>
<dbReference type="PROSITE" id="PS00027">
    <property type="entry name" value="HOMEOBOX_1"/>
    <property type="match status" value="1"/>
</dbReference>
<keyword evidence="3 7" id="KW-0238">DNA-binding</keyword>
<sequence length="972" mass="111340">MNTIENITNDINLYSYESKKLVKTNNSHCKLHNPNSFTSDMINTFNTDTYYNITNNKNNINNNINKHDLIKCSNDTLESNKLNPILAIASHQWFDRLFQSNTYTGNNYHHQLNHNNPRSYNHDHQQLCNLNFDSSHDLFENTHLNSSYSECCQTSEDNLLTTQTVINNLELTRFSEMHYCDKSINDNTDGDNSNSNEINETNSKVNMCTEIDFNNSTKYGFNSVEEKSPINSNQLKSHSSCLDYQNEVDYDKHQFTNYSNYLTEFDKNELTKMENKQHLLTSDEKDSNNAITCSNDSSNFCSNRLRNKLTSEPSDNTKKSHFYFDEEYKTKNINGNHRLNQTITADKSYTASFQSKENNDACLNSMPKNNNNFRLYNLRSSTTPLRKSSSTSQHQTNPQKMLNNEIITTTSLLEWHLTPESGIIEKIKPDNNSNEQLLLNYKSQSSNQSSDSMYNDSSCVNDASKSSNKNSNYEKLISQTSDHSPPLSYSSQSTEHLNEDSFRSSHQHLHSQSHLVEKLHSNFNNDCTWKANNQHSDFLSFDNEINYIKNHWNSSHNLLMNKLRFNSNLTTQTTALPVVINSSNNEVNSNEQNTSFDSMIPCISHNFLTNFTRTPYDPTHSNSMHDNLYGLSSSHLNTNGSLMGNFSNTSLFNIDDSNHHVSPPTNNHNKLDDEYDRTEHCLGTYNHSHHHDHHHTSHNQFMTMNNCGNCDYNLNFQNVVTSVTSTTTTNFKTSLNCYLLPPINGFNVNSVDTNQSQLTDGGVSSNFKTRLNSSSGYSSQNFPHSTILGCNHSNASFYRHPVELDYNPRELEAFSELFKQRRIKLGVTQADVGKALGNLKISGVGSLSQSTICRFESLTLSHNNMVALKPVLQAWLEEAEAEASTRLNHPSIYDLEEERRRKRTSITDSEKRSLEAFFSIQPRPSSEKIAQIAEKLNLKKNVVRVWFCNQRQKQKRMKFSTLGMLHHSVTRT</sequence>
<dbReference type="InterPro" id="IPR050255">
    <property type="entry name" value="POU_domain_TF"/>
</dbReference>
<comment type="subcellular location">
    <subcellularLocation>
        <location evidence="1 7 8">Nucleus</location>
    </subcellularLocation>
</comment>
<feature type="compositionally biased region" description="Polar residues" evidence="10">
    <location>
        <begin position="477"/>
        <end position="495"/>
    </location>
</feature>
<dbReference type="InterPro" id="IPR017970">
    <property type="entry name" value="Homeobox_CS"/>
</dbReference>
<evidence type="ECO:0000256" key="8">
    <source>
        <dbReference type="RuleBase" id="RU000682"/>
    </source>
</evidence>
<comment type="caution">
    <text evidence="13">The sequence shown here is derived from an EMBL/GenBank/DDBJ whole genome shotgun (WGS) entry which is preliminary data.</text>
</comment>
<evidence type="ECO:0000256" key="10">
    <source>
        <dbReference type="SAM" id="MobiDB-lite"/>
    </source>
</evidence>
<dbReference type="CDD" id="cd00086">
    <property type="entry name" value="homeodomain"/>
    <property type="match status" value="1"/>
</dbReference>
<evidence type="ECO:0000256" key="2">
    <source>
        <dbReference type="ARBA" id="ARBA00023015"/>
    </source>
</evidence>
<keyword evidence="2" id="KW-0805">Transcription regulation</keyword>
<feature type="DNA-binding region" description="Homeobox" evidence="7">
    <location>
        <begin position="899"/>
        <end position="958"/>
    </location>
</feature>
<feature type="region of interest" description="Disordered" evidence="10">
    <location>
        <begin position="382"/>
        <end position="401"/>
    </location>
</feature>
<comment type="similarity">
    <text evidence="9">Belongs to the POU transcription factor family.</text>
</comment>
<dbReference type="PROSITE" id="PS00465">
    <property type="entry name" value="POU_2"/>
    <property type="match status" value="1"/>
</dbReference>